<evidence type="ECO:0000313" key="2">
    <source>
        <dbReference type="Proteomes" id="UP000235653"/>
    </source>
</evidence>
<keyword evidence="2" id="KW-1185">Reference proteome</keyword>
<dbReference type="RefSeq" id="WP_162485999.1">
    <property type="nucleotide sequence ID" value="NZ_CP058566.2"/>
</dbReference>
<evidence type="ECO:0000313" key="1">
    <source>
        <dbReference type="EMBL" id="PPD57448.1"/>
    </source>
</evidence>
<protein>
    <submittedName>
        <fullName evidence="1">Uncharacterized protein</fullName>
    </submittedName>
</protein>
<dbReference type="Proteomes" id="UP000235653">
    <property type="component" value="Unassembled WGS sequence"/>
</dbReference>
<dbReference type="EMBL" id="JQAN02000012">
    <property type="protein sequence ID" value="PPD57448.1"/>
    <property type="molecule type" value="Genomic_DNA"/>
</dbReference>
<accession>A0A2P5P570</accession>
<gene>
    <name evidence="1" type="ORF">JP09_008960</name>
</gene>
<name>A0A2P5P570_9CHLR</name>
<reference evidence="1 2" key="1">
    <citation type="journal article" date="2017" name="ISME J.">
        <title>Grape pomace compost harbors organohalide-respiring Dehalogenimonas species with novel reductive dehalogenase genes.</title>
        <authorList>
            <person name="Yang Y."/>
            <person name="Higgins S.A."/>
            <person name="Yan J."/>
            <person name="Simsir B."/>
            <person name="Chourey K."/>
            <person name="Iyer R."/>
            <person name="Hettich R.L."/>
            <person name="Baldwin B."/>
            <person name="Ogles D.M."/>
            <person name="Loffler F.E."/>
        </authorList>
    </citation>
    <scope>NUCLEOTIDE SEQUENCE [LARGE SCALE GENOMIC DNA]</scope>
    <source>
        <strain evidence="1 2">GP</strain>
    </source>
</reference>
<organism evidence="1 2">
    <name type="scientific">Dehalogenimonas etheniformans</name>
    <dbReference type="NCBI Taxonomy" id="1536648"/>
    <lineage>
        <taxon>Bacteria</taxon>
        <taxon>Bacillati</taxon>
        <taxon>Chloroflexota</taxon>
        <taxon>Dehalococcoidia</taxon>
        <taxon>Dehalococcoidales</taxon>
        <taxon>Dehalococcoidaceae</taxon>
        <taxon>Dehalogenimonas</taxon>
    </lineage>
</organism>
<proteinExistence type="predicted"/>
<comment type="caution">
    <text evidence="1">The sequence shown here is derived from an EMBL/GenBank/DDBJ whole genome shotgun (WGS) entry which is preliminary data.</text>
</comment>
<dbReference type="AlphaFoldDB" id="A0A2P5P570"/>
<sequence length="92" mass="10725">MLSQRFFEVGEPAFAADEIVLPVLLNFFHDAYLCSAQIQLTEFERYSAFNLPLENVPVIGYDALSLVWVSQWRIRGCRNAILRRFNCQQLRV</sequence>